<proteinExistence type="predicted"/>
<gene>
    <name evidence="2" type="ORF">OJ253_565</name>
</gene>
<evidence type="ECO:0000313" key="2">
    <source>
        <dbReference type="EMBL" id="KAJ1612426.1"/>
    </source>
</evidence>
<reference evidence="2" key="1">
    <citation type="submission" date="2022-10" db="EMBL/GenBank/DDBJ databases">
        <title>Adaptive evolution leads to modifications in subtelomeric GC content in a zoonotic Cryptosporidium species.</title>
        <authorList>
            <person name="Li J."/>
            <person name="Feng Y."/>
            <person name="Xiao L."/>
        </authorList>
    </citation>
    <scope>NUCLEOTIDE SEQUENCE</scope>
    <source>
        <strain evidence="2">33844</strain>
    </source>
</reference>
<dbReference type="OrthoDB" id="337371at2759"/>
<feature type="signal peptide" evidence="1">
    <location>
        <begin position="1"/>
        <end position="22"/>
    </location>
</feature>
<feature type="chain" id="PRO_5038571043" evidence="1">
    <location>
        <begin position="23"/>
        <end position="518"/>
    </location>
</feature>
<dbReference type="AlphaFoldDB" id="A0A9D5DJ06"/>
<dbReference type="EMBL" id="JAPCXC010000007">
    <property type="protein sequence ID" value="KAJ1612426.1"/>
    <property type="molecule type" value="Genomic_DNA"/>
</dbReference>
<protein>
    <submittedName>
        <fullName evidence="2">Secreted protein</fullName>
    </submittedName>
</protein>
<name>A0A9D5DJ06_9CRYT</name>
<sequence>MLATHALFILIFLSSNVYFVFSNDLKSLENGAKYYSSIVSSGLPKLVDNGNKLLHSDDNTKNIVVERFMSIFFDVDFARSAIHDDKLNIGLKKASMASIPSNLQEMVHVPKEKKTVPLLHRLRMNSESFELGSDIQFHIPRIRYLKKTLPRITVEPYQRIMSFSIEVCMIPSLWYLELIHCMYMGMAPYFTGMLMSYSLQDVVGAAIMSIGYKDESFSLINCYFSVSLVADTRISNNYVAICNKVEKCLNSKPLSSGPFRVFRTEFENRIKRVYSLLKWESGNLDPIQFARYSLLFSLSFVKDKMDIKPFYPERNFLPIRMMISSLGLYCLSWSTGHPPKRFEVVETLAKLISRGITSSLDSFDIDCPFKLLPFFKAKSTTITILADSYCKAIFSFGFIDESLAFSGSIDRFKRVTKPSRILLPSYHSIIPSMQHNVVLDKYGVKWMNFVGTYEAQLCKGVEGKRKIFKSRKLRRTKKANPKGIKNGVEYKKVAKGKLRNLSEGVRLISTKVKEYPIQ</sequence>
<keyword evidence="1" id="KW-0732">Signal</keyword>
<dbReference type="Proteomes" id="UP001067231">
    <property type="component" value="Unassembled WGS sequence"/>
</dbReference>
<organism evidence="2">
    <name type="scientific">Cryptosporidium canis</name>
    <dbReference type="NCBI Taxonomy" id="195482"/>
    <lineage>
        <taxon>Eukaryota</taxon>
        <taxon>Sar</taxon>
        <taxon>Alveolata</taxon>
        <taxon>Apicomplexa</taxon>
        <taxon>Conoidasida</taxon>
        <taxon>Coccidia</taxon>
        <taxon>Eucoccidiorida</taxon>
        <taxon>Eimeriorina</taxon>
        <taxon>Cryptosporidiidae</taxon>
        <taxon>Cryptosporidium</taxon>
    </lineage>
</organism>
<comment type="caution">
    <text evidence="2">The sequence shown here is derived from an EMBL/GenBank/DDBJ whole genome shotgun (WGS) entry which is preliminary data.</text>
</comment>
<evidence type="ECO:0000256" key="1">
    <source>
        <dbReference type="SAM" id="SignalP"/>
    </source>
</evidence>
<accession>A0A9D5DJ06</accession>